<dbReference type="EMBL" id="CP027433">
    <property type="protein sequence ID" value="AVM00638.1"/>
    <property type="molecule type" value="Genomic_DNA"/>
</dbReference>
<protein>
    <submittedName>
        <fullName evidence="3">Uncharacterized protein</fullName>
    </submittedName>
</protein>
<evidence type="ECO:0000256" key="2">
    <source>
        <dbReference type="SAM" id="Phobius"/>
    </source>
</evidence>
<keyword evidence="2" id="KW-1133">Transmembrane helix</keyword>
<evidence type="ECO:0000313" key="4">
    <source>
        <dbReference type="Proteomes" id="UP000239814"/>
    </source>
</evidence>
<keyword evidence="4" id="KW-1185">Reference proteome</keyword>
<dbReference type="AlphaFoldDB" id="A0A2S0KG18"/>
<keyword evidence="2" id="KW-0812">Transmembrane</keyword>
<dbReference type="Proteomes" id="UP000239814">
    <property type="component" value="Chromosome"/>
</dbReference>
<dbReference type="KEGG" id="git:C6V83_10505"/>
<evidence type="ECO:0000313" key="3">
    <source>
        <dbReference type="EMBL" id="AVM00638.1"/>
    </source>
</evidence>
<evidence type="ECO:0000256" key="1">
    <source>
        <dbReference type="SAM" id="MobiDB-lite"/>
    </source>
</evidence>
<keyword evidence="2" id="KW-0472">Membrane</keyword>
<proteinExistence type="predicted"/>
<organism evidence="3 4">
    <name type="scientific">Gordonia iterans</name>
    <dbReference type="NCBI Taxonomy" id="1004901"/>
    <lineage>
        <taxon>Bacteria</taxon>
        <taxon>Bacillati</taxon>
        <taxon>Actinomycetota</taxon>
        <taxon>Actinomycetes</taxon>
        <taxon>Mycobacteriales</taxon>
        <taxon>Gordoniaceae</taxon>
        <taxon>Gordonia</taxon>
    </lineage>
</organism>
<accession>A0A2S0KG18</accession>
<feature type="transmembrane region" description="Helical" evidence="2">
    <location>
        <begin position="39"/>
        <end position="56"/>
    </location>
</feature>
<feature type="region of interest" description="Disordered" evidence="1">
    <location>
        <begin position="95"/>
        <end position="120"/>
    </location>
</feature>
<name>A0A2S0KG18_9ACTN</name>
<gene>
    <name evidence="3" type="ORF">C6V83_10505</name>
</gene>
<feature type="transmembrane region" description="Helical" evidence="2">
    <location>
        <begin position="68"/>
        <end position="89"/>
    </location>
</feature>
<reference evidence="3 4" key="1">
    <citation type="submission" date="2018-03" db="EMBL/GenBank/DDBJ databases">
        <title>Characteristics and genome of n-alkane degrading marine bacteria Gordonia iterans isolated from crude oil contaminated in Tae-an, South Korea.</title>
        <authorList>
            <person name="Lee S.-S."/>
            <person name="Kim H."/>
        </authorList>
    </citation>
    <scope>NUCLEOTIDE SEQUENCE [LARGE SCALE GENOMIC DNA]</scope>
    <source>
        <strain evidence="3 4">Co17</strain>
    </source>
</reference>
<sequence length="418" mass="44040">MESMKPSPAAAVAALAVAIALSVTGLVTAVTAQSTAWRVVGALAVAAAPFFVLGLLGSRRPAAAQIGVILIPALLLVLGLPAVAAVSAVREHAAASSPSGGSADAENEVTSGLPSDPDARLDQALDRADELLPNGSARLLSIDLDDRSTHVVVYDADTGDAVSTHGSDGRWYSTDRRRANDRRTFSRDDLKNLDLNTATGEVRRVAAELKLNADDVHPADGIELKRRTDRMLVAEFTVAFRPIEVDMDGRAADTAGAAYVDRVLTIADKTLRDHRIDPASPSIRQLDFRTITEGSSPITASSIQNSGGFALSLVRGPYSAIKVVPGTFPLATPRTYADNSEGFALRDFTTSALLRARDDLLARNDLPAFDGDVVSFAIGSAPGGRDEGAVLRLQVGSGRESGEAVYRRDGAFLRDGTW</sequence>